<dbReference type="PANTHER" id="PTHR30337:SF7">
    <property type="entry name" value="PHOSPHOESTERASE"/>
    <property type="match status" value="1"/>
</dbReference>
<feature type="domain" description="Calcineurin-like phosphoesterase" evidence="2">
    <location>
        <begin position="2"/>
        <end position="197"/>
    </location>
</feature>
<sequence>MFKFIHCADLHLDSPMRGLSARDDAPVEMIRSATREAFKKLVNLASAEKVRFIIIAGDLFDGDWPDYSTGLFFNRIMSALKDLGIDVYIAQGNHDAASNITRHLVLPSNVHQFATDHAQTFVIDDVKVALHGQGFAAREVRENMVLNYPDALPDYFNVGVLHTSLEGHEGHETYAPCSVTDLIHKHYDYWALGHVHKRQVIREANPCILYPGNLQGRHIRETGDKGCTLVTVNGHNLTFEHRSLDVLRWYLVDIDLSGAEQHEDFVERVIRTFQQYREENPGSPLALRLQFYGPTALHGELLADSDYFFHEIDNAVAMTAPGQIWIEKVKFATSYPVKTEPSSSQLNALSKLEMYINDAQNDEDFLQQFLHDIERVQLRLKAYTKSDGATVIGSLQDVKTLIRDAQDVLLALMTKGGH</sequence>
<reference evidence="3 4" key="1">
    <citation type="journal article" date="2014" name="BMC Genomics">
        <title>Comparison of environmental and isolate Sulfobacillus genomes reveals diverse carbon, sulfur, nitrogen, and hydrogen metabolisms.</title>
        <authorList>
            <person name="Justice N.B."/>
            <person name="Norman A."/>
            <person name="Brown C.T."/>
            <person name="Singh A."/>
            <person name="Thomas B.C."/>
            <person name="Banfield J.F."/>
        </authorList>
    </citation>
    <scope>NUCLEOTIDE SEQUENCE [LARGE SCALE GENOMIC DNA]</scope>
    <source>
        <strain evidence="3">AMDSBA5</strain>
    </source>
</reference>
<dbReference type="CDD" id="cd00840">
    <property type="entry name" value="MPP_Mre11_N"/>
    <property type="match status" value="1"/>
</dbReference>
<dbReference type="PANTHER" id="PTHR30337">
    <property type="entry name" value="COMPONENT OF ATP-DEPENDENT DSDNA EXONUCLEASE"/>
    <property type="match status" value="1"/>
</dbReference>
<keyword evidence="3" id="KW-0540">Nuclease</keyword>
<dbReference type="InterPro" id="IPR050535">
    <property type="entry name" value="DNA_Repair-Maintenance_Comp"/>
</dbReference>
<dbReference type="AlphaFoldDB" id="A0A2T2WX06"/>
<organism evidence="3 4">
    <name type="scientific">Sulfobacillus thermosulfidooxidans</name>
    <dbReference type="NCBI Taxonomy" id="28034"/>
    <lineage>
        <taxon>Bacteria</taxon>
        <taxon>Bacillati</taxon>
        <taxon>Bacillota</taxon>
        <taxon>Clostridia</taxon>
        <taxon>Eubacteriales</taxon>
        <taxon>Clostridiales Family XVII. Incertae Sedis</taxon>
        <taxon>Sulfobacillus</taxon>
    </lineage>
</organism>
<evidence type="ECO:0000259" key="2">
    <source>
        <dbReference type="Pfam" id="PF00149"/>
    </source>
</evidence>
<protein>
    <submittedName>
        <fullName evidence="3">DNA repair exonuclease</fullName>
    </submittedName>
</protein>
<dbReference type="PIRSF" id="PIRSF033091">
    <property type="entry name" value="Pesterase_YhaO"/>
    <property type="match status" value="1"/>
</dbReference>
<evidence type="ECO:0000313" key="4">
    <source>
        <dbReference type="Proteomes" id="UP000242705"/>
    </source>
</evidence>
<name>A0A2T2WX06_SULTH</name>
<dbReference type="Pfam" id="PF00149">
    <property type="entry name" value="Metallophos"/>
    <property type="match status" value="1"/>
</dbReference>
<evidence type="ECO:0000313" key="3">
    <source>
        <dbReference type="EMBL" id="PSR26763.1"/>
    </source>
</evidence>
<dbReference type="InterPro" id="IPR041796">
    <property type="entry name" value="Mre11_N"/>
</dbReference>
<comment type="caution">
    <text evidence="3">The sequence shown here is derived from an EMBL/GenBank/DDBJ whole genome shotgun (WGS) entry which is preliminary data.</text>
</comment>
<dbReference type="GO" id="GO:0004527">
    <property type="term" value="F:exonuclease activity"/>
    <property type="evidence" value="ECO:0007669"/>
    <property type="project" value="UniProtKB-KW"/>
</dbReference>
<dbReference type="InterPro" id="IPR014576">
    <property type="entry name" value="Pesterase_YhaO"/>
</dbReference>
<gene>
    <name evidence="3" type="ORF">C7B47_09930</name>
</gene>
<accession>A0A2T2WX06</accession>
<dbReference type="EMBL" id="PXYX01000019">
    <property type="protein sequence ID" value="PSR26763.1"/>
    <property type="molecule type" value="Genomic_DNA"/>
</dbReference>
<keyword evidence="1" id="KW-0378">Hydrolase</keyword>
<dbReference type="InterPro" id="IPR029052">
    <property type="entry name" value="Metallo-depent_PP-like"/>
</dbReference>
<dbReference type="InterPro" id="IPR004843">
    <property type="entry name" value="Calcineurin-like_PHP"/>
</dbReference>
<dbReference type="Proteomes" id="UP000242705">
    <property type="component" value="Unassembled WGS sequence"/>
</dbReference>
<keyword evidence="3" id="KW-0269">Exonuclease</keyword>
<dbReference type="SUPFAM" id="SSF56300">
    <property type="entry name" value="Metallo-dependent phosphatases"/>
    <property type="match status" value="1"/>
</dbReference>
<proteinExistence type="predicted"/>
<evidence type="ECO:0000256" key="1">
    <source>
        <dbReference type="ARBA" id="ARBA00022801"/>
    </source>
</evidence>
<dbReference type="Gene3D" id="3.60.21.10">
    <property type="match status" value="1"/>
</dbReference>